<organism evidence="1 2">
    <name type="scientific">Youxingia wuxianensis</name>
    <dbReference type="NCBI Taxonomy" id="2763678"/>
    <lineage>
        <taxon>Bacteria</taxon>
        <taxon>Bacillati</taxon>
        <taxon>Bacillota</taxon>
        <taxon>Clostridia</taxon>
        <taxon>Eubacteriales</taxon>
        <taxon>Oscillospiraceae</taxon>
        <taxon>Youxingia</taxon>
    </lineage>
</organism>
<accession>A0A926IHP6</accession>
<dbReference type="InterPro" id="IPR014710">
    <property type="entry name" value="RmlC-like_jellyroll"/>
</dbReference>
<protein>
    <submittedName>
        <fullName evidence="1">Cupin domain-containing protein</fullName>
    </submittedName>
</protein>
<sequence length="243" mass="27613">MKAYIAKDEEIVRDYDQKGVAKVELLPGSFDGPLKAYKYFLKAGSDVSMEKYADKAVVFIFGKGKGYIADTAGGFKIDDLCFYAPNFDKGDYVIHAIEDLEFVMCVSEMDDYDRFRAGECRVHLPFFRTVNQCYRYEQDCKTPGMQSRSILFGDFGRLGKITMGLCRGTNAGTVEKAHNEVHQWNYCVGNSDFEMTVEDEKYNHKAGDWSFIPAGYDHSLVAGPGKEVYYVWVELYTSQKGVY</sequence>
<reference evidence="1" key="1">
    <citation type="submission" date="2020-08" db="EMBL/GenBank/DDBJ databases">
        <title>Genome public.</title>
        <authorList>
            <person name="Liu C."/>
            <person name="Sun Q."/>
        </authorList>
    </citation>
    <scope>NUCLEOTIDE SEQUENCE</scope>
    <source>
        <strain evidence="1">NSJ-64</strain>
    </source>
</reference>
<name>A0A926IHP6_9FIRM</name>
<dbReference type="RefSeq" id="WP_262395298.1">
    <property type="nucleotide sequence ID" value="NZ_JACRTD010000005.1"/>
</dbReference>
<dbReference type="CDD" id="cd02208">
    <property type="entry name" value="cupin_RmlC-like"/>
    <property type="match status" value="1"/>
</dbReference>
<gene>
    <name evidence="1" type="ORF">H8705_07940</name>
</gene>
<dbReference type="Gene3D" id="2.60.120.10">
    <property type="entry name" value="Jelly Rolls"/>
    <property type="match status" value="1"/>
</dbReference>
<evidence type="ECO:0000313" key="2">
    <source>
        <dbReference type="Proteomes" id="UP000623678"/>
    </source>
</evidence>
<dbReference type="Proteomes" id="UP000623678">
    <property type="component" value="Unassembled WGS sequence"/>
</dbReference>
<dbReference type="InterPro" id="IPR011051">
    <property type="entry name" value="RmlC_Cupin_sf"/>
</dbReference>
<dbReference type="EMBL" id="JACRTD010000005">
    <property type="protein sequence ID" value="MBC8585511.1"/>
    <property type="molecule type" value="Genomic_DNA"/>
</dbReference>
<proteinExistence type="predicted"/>
<comment type="caution">
    <text evidence="1">The sequence shown here is derived from an EMBL/GenBank/DDBJ whole genome shotgun (WGS) entry which is preliminary data.</text>
</comment>
<evidence type="ECO:0000313" key="1">
    <source>
        <dbReference type="EMBL" id="MBC8585511.1"/>
    </source>
</evidence>
<keyword evidence="2" id="KW-1185">Reference proteome</keyword>
<dbReference type="AlphaFoldDB" id="A0A926IHP6"/>
<dbReference type="SUPFAM" id="SSF51182">
    <property type="entry name" value="RmlC-like cupins"/>
    <property type="match status" value="1"/>
</dbReference>